<dbReference type="AlphaFoldDB" id="A0A1U7NKB3"/>
<evidence type="ECO:0000313" key="2">
    <source>
        <dbReference type="EMBL" id="OLU44600.1"/>
    </source>
</evidence>
<organism evidence="2 3">
    <name type="scientific">Dubosiella newyorkensis</name>
    <dbReference type="NCBI Taxonomy" id="1862672"/>
    <lineage>
        <taxon>Bacteria</taxon>
        <taxon>Bacillati</taxon>
        <taxon>Bacillota</taxon>
        <taxon>Erysipelotrichia</taxon>
        <taxon>Erysipelotrichales</taxon>
        <taxon>Erysipelotrichaceae</taxon>
        <taxon>Dubosiella</taxon>
    </lineage>
</organism>
<feature type="transmembrane region" description="Helical" evidence="1">
    <location>
        <begin position="201"/>
        <end position="223"/>
    </location>
</feature>
<comment type="caution">
    <text evidence="2">The sequence shown here is derived from an EMBL/GenBank/DDBJ whole genome shotgun (WGS) entry which is preliminary data.</text>
</comment>
<name>A0A1U7NKB3_9FIRM</name>
<protein>
    <submittedName>
        <fullName evidence="2">ABC transporter permease</fullName>
    </submittedName>
</protein>
<dbReference type="PANTHER" id="PTHR37305:SF1">
    <property type="entry name" value="MEMBRANE PROTEIN"/>
    <property type="match status" value="1"/>
</dbReference>
<keyword evidence="1" id="KW-0812">Transmembrane</keyword>
<dbReference type="Proteomes" id="UP000186705">
    <property type="component" value="Unassembled WGS sequence"/>
</dbReference>
<feature type="transmembrane region" description="Helical" evidence="1">
    <location>
        <begin position="386"/>
        <end position="404"/>
    </location>
</feature>
<proteinExistence type="predicted"/>
<feature type="transmembrane region" description="Helical" evidence="1">
    <location>
        <begin position="292"/>
        <end position="317"/>
    </location>
</feature>
<feature type="transmembrane region" description="Helical" evidence="1">
    <location>
        <begin position="244"/>
        <end position="272"/>
    </location>
</feature>
<sequence>MNMLIKYEFLKIVRKKSTLIVMGISLLLTAFLFGLPILQFQTYNQEGAIKGFEGIAYEKEQYKEQSVPLTNEFVEKNIAQYQTLFENPANVGYDGNEKFLIGDVYWNYVAPREKLLSIIASIYDSPNENSGLNKLPELDLTKSAQFDQTRNEKIEALLNMPSRNMSTKQKEYWSHMNSQVKTPLQYGYHEGWEVILSNFELLIFAILAICIVIAPVFSGEYQAGTDAVILSSKYGKTKLGTAKIIASLLFGILAFTLHIIVAFGLPLAAFGVDGWNLPLQIADPIIPYPYSFLQATLINLGVIYLVLIAMISLTLLLSAKMKNPYLVLIVLVPILFIPLFLSPNGTTGAYNLTLFLLPYRSTMPEIGKYISYPIGDMVFDVLSIRAILYIILSSVIMLLARFTFMKHQVA</sequence>
<feature type="transmembrane region" description="Helical" evidence="1">
    <location>
        <begin position="20"/>
        <end position="38"/>
    </location>
</feature>
<gene>
    <name evidence="2" type="ORF">BO225_10160</name>
</gene>
<evidence type="ECO:0000256" key="1">
    <source>
        <dbReference type="SAM" id="Phobius"/>
    </source>
</evidence>
<keyword evidence="3" id="KW-1185">Reference proteome</keyword>
<keyword evidence="1" id="KW-0472">Membrane</keyword>
<dbReference type="STRING" id="1862672.BO225_10160"/>
<accession>A0A1U7NKB3</accession>
<dbReference type="PANTHER" id="PTHR37305">
    <property type="entry name" value="INTEGRAL MEMBRANE PROTEIN-RELATED"/>
    <property type="match status" value="1"/>
</dbReference>
<evidence type="ECO:0000313" key="3">
    <source>
        <dbReference type="Proteomes" id="UP000186705"/>
    </source>
</evidence>
<dbReference type="OrthoDB" id="1700423at2"/>
<dbReference type="EMBL" id="MPKA01000102">
    <property type="protein sequence ID" value="OLU44600.1"/>
    <property type="molecule type" value="Genomic_DNA"/>
</dbReference>
<dbReference type="GO" id="GO:0005886">
    <property type="term" value="C:plasma membrane"/>
    <property type="evidence" value="ECO:0007669"/>
    <property type="project" value="UniProtKB-SubCell"/>
</dbReference>
<feature type="transmembrane region" description="Helical" evidence="1">
    <location>
        <begin position="324"/>
        <end position="341"/>
    </location>
</feature>
<dbReference type="GO" id="GO:0140359">
    <property type="term" value="F:ABC-type transporter activity"/>
    <property type="evidence" value="ECO:0007669"/>
    <property type="project" value="InterPro"/>
</dbReference>
<reference evidence="2 3" key="1">
    <citation type="submission" date="2016-11" db="EMBL/GenBank/DDBJ databases">
        <title>Description of two novel members of the family Erysipelotrichaceae: Ileibacterium lipovorans gen. nov., sp. nov. and Dubosiella newyorkensis, gen. nov., sp. nov.</title>
        <authorList>
            <person name="Cox L.M."/>
            <person name="Sohn J."/>
            <person name="Tyrrell K.L."/>
            <person name="Citron D.M."/>
            <person name="Lawson P.A."/>
            <person name="Patel N.B."/>
            <person name="Iizumi T."/>
            <person name="Perez-Perez G.I."/>
            <person name="Goldstein E.J."/>
            <person name="Blaser M.J."/>
        </authorList>
    </citation>
    <scope>NUCLEOTIDE SEQUENCE [LARGE SCALE GENOMIC DNA]</scope>
    <source>
        <strain evidence="2 3">NYU-BL-A4</strain>
    </source>
</reference>
<keyword evidence="1" id="KW-1133">Transmembrane helix</keyword>